<keyword evidence="8" id="KW-0694">RNA-binding</keyword>
<evidence type="ECO:0000256" key="2">
    <source>
        <dbReference type="ARBA" id="ARBA00022679"/>
    </source>
</evidence>
<dbReference type="PANTHER" id="PTHR46173:SF1">
    <property type="entry name" value="CCA TRNA NUCLEOTIDYLTRANSFERASE 1, MITOCHONDRIAL"/>
    <property type="match status" value="1"/>
</dbReference>
<dbReference type="AlphaFoldDB" id="A0A1M5DL08"/>
<name>A0A1M5DL08_9HYPH</name>
<dbReference type="GO" id="GO:0000166">
    <property type="term" value="F:nucleotide binding"/>
    <property type="evidence" value="ECO:0007669"/>
    <property type="project" value="UniProtKB-KW"/>
</dbReference>
<dbReference type="Pfam" id="PF01743">
    <property type="entry name" value="PolyA_pol"/>
    <property type="match status" value="1"/>
</dbReference>
<evidence type="ECO:0000259" key="9">
    <source>
        <dbReference type="Pfam" id="PF01743"/>
    </source>
</evidence>
<keyword evidence="6" id="KW-0547">Nucleotide-binding</keyword>
<evidence type="ECO:0000313" key="12">
    <source>
        <dbReference type="Proteomes" id="UP000184533"/>
    </source>
</evidence>
<evidence type="ECO:0000256" key="8">
    <source>
        <dbReference type="RuleBase" id="RU003953"/>
    </source>
</evidence>
<dbReference type="GO" id="GO:0008033">
    <property type="term" value="P:tRNA processing"/>
    <property type="evidence" value="ECO:0007669"/>
    <property type="project" value="UniProtKB-KW"/>
</dbReference>
<dbReference type="SUPFAM" id="SSF81301">
    <property type="entry name" value="Nucleotidyltransferase"/>
    <property type="match status" value="1"/>
</dbReference>
<reference evidence="11 12" key="1">
    <citation type="submission" date="2016-11" db="EMBL/GenBank/DDBJ databases">
        <authorList>
            <person name="Jaros S."/>
            <person name="Januszkiewicz K."/>
            <person name="Wedrychowicz H."/>
        </authorList>
    </citation>
    <scope>NUCLEOTIDE SEQUENCE [LARGE SCALE GENOMIC DNA]</scope>
    <source>
        <strain evidence="11 12">DSM 17137</strain>
    </source>
</reference>
<dbReference type="Gene3D" id="3.30.460.10">
    <property type="entry name" value="Beta Polymerase, domain 2"/>
    <property type="match status" value="1"/>
</dbReference>
<evidence type="ECO:0000256" key="6">
    <source>
        <dbReference type="ARBA" id="ARBA00022741"/>
    </source>
</evidence>
<proteinExistence type="inferred from homology"/>
<dbReference type="InterPro" id="IPR032828">
    <property type="entry name" value="PolyA_RNA-bd"/>
</dbReference>
<dbReference type="OrthoDB" id="9805698at2"/>
<dbReference type="Pfam" id="PF12627">
    <property type="entry name" value="PolyA_pol_RNAbd"/>
    <property type="match status" value="1"/>
</dbReference>
<evidence type="ECO:0000256" key="5">
    <source>
        <dbReference type="ARBA" id="ARBA00022723"/>
    </source>
</evidence>
<dbReference type="RefSeq" id="WP_082093729.1">
    <property type="nucleotide sequence ID" value="NZ_FQVC01000011.1"/>
</dbReference>
<accession>A0A1M5DL08</accession>
<comment type="similarity">
    <text evidence="8">Belongs to the tRNA nucleotidyltransferase/poly(A) polymerase family.</text>
</comment>
<keyword evidence="7" id="KW-0460">Magnesium</keyword>
<dbReference type="EMBL" id="FQVC01000011">
    <property type="protein sequence ID" value="SHF67596.1"/>
    <property type="molecule type" value="Genomic_DNA"/>
</dbReference>
<keyword evidence="4" id="KW-0548">Nucleotidyltransferase</keyword>
<dbReference type="InterPro" id="IPR050264">
    <property type="entry name" value="Bact_CCA-adding_enz_type3_sf"/>
</dbReference>
<keyword evidence="2 8" id="KW-0808">Transferase</keyword>
<dbReference type="InterPro" id="IPR043519">
    <property type="entry name" value="NT_sf"/>
</dbReference>
<dbReference type="Gene3D" id="1.10.3090.10">
    <property type="entry name" value="cca-adding enzyme, domain 2"/>
    <property type="match status" value="1"/>
</dbReference>
<dbReference type="Proteomes" id="UP000184533">
    <property type="component" value="Unassembled WGS sequence"/>
</dbReference>
<organism evidence="11 12">
    <name type="scientific">Devosia limi DSM 17137</name>
    <dbReference type="NCBI Taxonomy" id="1121477"/>
    <lineage>
        <taxon>Bacteria</taxon>
        <taxon>Pseudomonadati</taxon>
        <taxon>Pseudomonadota</taxon>
        <taxon>Alphaproteobacteria</taxon>
        <taxon>Hyphomicrobiales</taxon>
        <taxon>Devosiaceae</taxon>
        <taxon>Devosia</taxon>
    </lineage>
</organism>
<sequence>MTGVGIAEARLREAEWRGRAETQTILAVLDGAEGRTRAVGGVVRDTIMGRHRDNPDIDLATELTPEEVTERARRAGIAVYPTGIEHGTVTLKLGDTLAEVTTLRHDVETNGRHAVVSFGADWAEDAARRDFTINALYVHANGTLFDPLGGLADCLEGRVRFIGEAAARIAEDGLRVYRFFRFSASHGGEHFDVTGASACAEAVGHLGHLSAERVGAEMLRMLALPKVAATLRAMVRIGLLVIAEETLQALRNYERQVGSPTVAGRLALLLCDQPVQALQSGWRLSNELVKTAIAVRAAAALLSDLQTNEAMYRYRDYLGDGLDVAAVQAGWGEAGKVAMAEQLSIAHDLPAFPVSGHDLLAAGIAAGPLLGQTLARLERDWIDSGFALDRQALLLRLRER</sequence>
<dbReference type="InterPro" id="IPR002646">
    <property type="entry name" value="PolA_pol_head_dom"/>
</dbReference>
<comment type="cofactor">
    <cofactor evidence="1">
        <name>Mg(2+)</name>
        <dbReference type="ChEBI" id="CHEBI:18420"/>
    </cofactor>
</comment>
<feature type="domain" description="Poly A polymerase head" evidence="9">
    <location>
        <begin position="37"/>
        <end position="160"/>
    </location>
</feature>
<dbReference type="GO" id="GO:0046872">
    <property type="term" value="F:metal ion binding"/>
    <property type="evidence" value="ECO:0007669"/>
    <property type="project" value="UniProtKB-KW"/>
</dbReference>
<evidence type="ECO:0000256" key="7">
    <source>
        <dbReference type="ARBA" id="ARBA00022842"/>
    </source>
</evidence>
<dbReference type="CDD" id="cd05398">
    <property type="entry name" value="NT_ClassII-CCAase"/>
    <property type="match status" value="1"/>
</dbReference>
<keyword evidence="3" id="KW-0819">tRNA processing</keyword>
<feature type="domain" description="tRNA nucleotidyltransferase/poly(A) polymerase RNA and SrmB- binding" evidence="10">
    <location>
        <begin position="197"/>
        <end position="240"/>
    </location>
</feature>
<keyword evidence="5" id="KW-0479">Metal-binding</keyword>
<dbReference type="PANTHER" id="PTHR46173">
    <property type="entry name" value="CCA TRNA NUCLEOTIDYLTRANSFERASE 1, MITOCHONDRIAL"/>
    <property type="match status" value="1"/>
</dbReference>
<evidence type="ECO:0000256" key="3">
    <source>
        <dbReference type="ARBA" id="ARBA00022694"/>
    </source>
</evidence>
<evidence type="ECO:0000313" key="11">
    <source>
        <dbReference type="EMBL" id="SHF67596.1"/>
    </source>
</evidence>
<dbReference type="SUPFAM" id="SSF81891">
    <property type="entry name" value="Poly A polymerase C-terminal region-like"/>
    <property type="match status" value="1"/>
</dbReference>
<gene>
    <name evidence="11" type="ORF">SAMN02745223_03285</name>
</gene>
<dbReference type="GO" id="GO:0000049">
    <property type="term" value="F:tRNA binding"/>
    <property type="evidence" value="ECO:0007669"/>
    <property type="project" value="TreeGrafter"/>
</dbReference>
<evidence type="ECO:0000256" key="4">
    <source>
        <dbReference type="ARBA" id="ARBA00022695"/>
    </source>
</evidence>
<evidence type="ECO:0000256" key="1">
    <source>
        <dbReference type="ARBA" id="ARBA00001946"/>
    </source>
</evidence>
<protein>
    <submittedName>
        <fullName evidence="11">Poly(A) polymerase</fullName>
    </submittedName>
</protein>
<evidence type="ECO:0000259" key="10">
    <source>
        <dbReference type="Pfam" id="PF12627"/>
    </source>
</evidence>
<dbReference type="GO" id="GO:0016779">
    <property type="term" value="F:nucleotidyltransferase activity"/>
    <property type="evidence" value="ECO:0007669"/>
    <property type="project" value="UniProtKB-KW"/>
</dbReference>